<evidence type="ECO:0000256" key="3">
    <source>
        <dbReference type="PIRSR" id="PIRSR603782-1"/>
    </source>
</evidence>
<name>A0A1T5BJL2_9FLAO</name>
<dbReference type="Gene3D" id="3.40.30.10">
    <property type="entry name" value="Glutaredoxin"/>
    <property type="match status" value="1"/>
</dbReference>
<reference evidence="7" key="1">
    <citation type="submission" date="2017-02" db="EMBL/GenBank/DDBJ databases">
        <authorList>
            <person name="Varghese N."/>
            <person name="Submissions S."/>
        </authorList>
    </citation>
    <scope>NUCLEOTIDE SEQUENCE [LARGE SCALE GENOMIC DNA]</scope>
    <source>
        <strain evidence="7">DSM 23546</strain>
    </source>
</reference>
<feature type="disulfide bond" description="Redox-active" evidence="4">
    <location>
        <begin position="86"/>
        <end position="90"/>
    </location>
</feature>
<evidence type="ECO:0000256" key="1">
    <source>
        <dbReference type="ARBA" id="ARBA00010996"/>
    </source>
</evidence>
<proteinExistence type="inferred from homology"/>
<dbReference type="PROSITE" id="PS51257">
    <property type="entry name" value="PROKAR_LIPOPROTEIN"/>
    <property type="match status" value="1"/>
</dbReference>
<dbReference type="PANTHER" id="PTHR12151:SF25">
    <property type="entry name" value="LINALOOL DEHYDRATASE_ISOMERASE DOMAIN-CONTAINING PROTEIN"/>
    <property type="match status" value="1"/>
</dbReference>
<dbReference type="CDD" id="cd02968">
    <property type="entry name" value="SCO"/>
    <property type="match status" value="1"/>
</dbReference>
<sequence length="218" mass="25216">MKLRYLIWFLGTLIFLVLSCNNWGREELPIYNPSDFNAELVDVSLQSSNGNHTVSDFELINQNGKIVTQEDYRDRVYIVDFFFTRCPSICPLMTSNMIKIQNEFINNSDIMLLSLSVTPEIDSISVLRKYANDKGAIDSKWNITTGNKKHIYELARKSYFAVVEQGDGGMQDFIHTPNFILVDKKRQIRGVYNGTEDEEINRLMDDLRILIKSNEKLL</sequence>
<dbReference type="SUPFAM" id="SSF52833">
    <property type="entry name" value="Thioredoxin-like"/>
    <property type="match status" value="1"/>
</dbReference>
<dbReference type="InterPro" id="IPR013766">
    <property type="entry name" value="Thioredoxin_domain"/>
</dbReference>
<protein>
    <submittedName>
        <fullName evidence="6">Protein SCO1/2</fullName>
    </submittedName>
</protein>
<evidence type="ECO:0000256" key="2">
    <source>
        <dbReference type="ARBA" id="ARBA00023008"/>
    </source>
</evidence>
<dbReference type="InterPro" id="IPR003782">
    <property type="entry name" value="SCO1/SenC"/>
</dbReference>
<dbReference type="STRING" id="561365.SAMN05660866_01698"/>
<organism evidence="6 7">
    <name type="scientific">Maribacter arcticus</name>
    <dbReference type="NCBI Taxonomy" id="561365"/>
    <lineage>
        <taxon>Bacteria</taxon>
        <taxon>Pseudomonadati</taxon>
        <taxon>Bacteroidota</taxon>
        <taxon>Flavobacteriia</taxon>
        <taxon>Flavobacteriales</taxon>
        <taxon>Flavobacteriaceae</taxon>
        <taxon>Maribacter</taxon>
    </lineage>
</organism>
<dbReference type="Pfam" id="PF02630">
    <property type="entry name" value="SCO1-SenC"/>
    <property type="match status" value="1"/>
</dbReference>
<feature type="binding site" evidence="3">
    <location>
        <position position="86"/>
    </location>
    <ligand>
        <name>Cu cation</name>
        <dbReference type="ChEBI" id="CHEBI:23378"/>
    </ligand>
</feature>
<dbReference type="RefSeq" id="WP_079512164.1">
    <property type="nucleotide sequence ID" value="NZ_FUYL01000004.1"/>
</dbReference>
<keyword evidence="4" id="KW-1015">Disulfide bond</keyword>
<gene>
    <name evidence="6" type="ORF">SAMN05660866_01698</name>
</gene>
<evidence type="ECO:0000256" key="4">
    <source>
        <dbReference type="PIRSR" id="PIRSR603782-2"/>
    </source>
</evidence>
<dbReference type="Proteomes" id="UP000190339">
    <property type="component" value="Unassembled WGS sequence"/>
</dbReference>
<keyword evidence="7" id="KW-1185">Reference proteome</keyword>
<comment type="similarity">
    <text evidence="1">Belongs to the SCO1/2 family.</text>
</comment>
<dbReference type="AlphaFoldDB" id="A0A1T5BJL2"/>
<feature type="binding site" evidence="3">
    <location>
        <position position="90"/>
    </location>
    <ligand>
        <name>Cu cation</name>
        <dbReference type="ChEBI" id="CHEBI:23378"/>
    </ligand>
</feature>
<dbReference type="PROSITE" id="PS51352">
    <property type="entry name" value="THIOREDOXIN_2"/>
    <property type="match status" value="1"/>
</dbReference>
<dbReference type="PANTHER" id="PTHR12151">
    <property type="entry name" value="ELECTRON TRANSPORT PROTIN SCO1/SENC FAMILY MEMBER"/>
    <property type="match status" value="1"/>
</dbReference>
<accession>A0A1T5BJL2</accession>
<keyword evidence="2 3" id="KW-0186">Copper</keyword>
<feature type="binding site" evidence="3">
    <location>
        <position position="175"/>
    </location>
    <ligand>
        <name>Cu cation</name>
        <dbReference type="ChEBI" id="CHEBI:23378"/>
    </ligand>
</feature>
<evidence type="ECO:0000259" key="5">
    <source>
        <dbReference type="PROSITE" id="PS51352"/>
    </source>
</evidence>
<dbReference type="OrthoDB" id="9811998at2"/>
<keyword evidence="3" id="KW-0479">Metal-binding</keyword>
<evidence type="ECO:0000313" key="7">
    <source>
        <dbReference type="Proteomes" id="UP000190339"/>
    </source>
</evidence>
<feature type="domain" description="Thioredoxin" evidence="5">
    <location>
        <begin position="48"/>
        <end position="216"/>
    </location>
</feature>
<dbReference type="InterPro" id="IPR036249">
    <property type="entry name" value="Thioredoxin-like_sf"/>
</dbReference>
<evidence type="ECO:0000313" key="6">
    <source>
        <dbReference type="EMBL" id="SKB47484.1"/>
    </source>
</evidence>
<dbReference type="GO" id="GO:0046872">
    <property type="term" value="F:metal ion binding"/>
    <property type="evidence" value="ECO:0007669"/>
    <property type="project" value="UniProtKB-KW"/>
</dbReference>
<dbReference type="EMBL" id="FUYL01000004">
    <property type="protein sequence ID" value="SKB47484.1"/>
    <property type="molecule type" value="Genomic_DNA"/>
</dbReference>